<evidence type="ECO:0000256" key="10">
    <source>
        <dbReference type="SAM" id="Phobius"/>
    </source>
</evidence>
<evidence type="ECO:0000256" key="5">
    <source>
        <dbReference type="ARBA" id="ARBA00022741"/>
    </source>
</evidence>
<dbReference type="GO" id="GO:0016020">
    <property type="term" value="C:membrane"/>
    <property type="evidence" value="ECO:0007669"/>
    <property type="project" value="InterPro"/>
</dbReference>
<dbReference type="InterPro" id="IPR036890">
    <property type="entry name" value="HATPase_C_sf"/>
</dbReference>
<dbReference type="PANTHER" id="PTHR24421:SF10">
    <property type="entry name" value="NITRATE_NITRITE SENSOR PROTEIN NARQ"/>
    <property type="match status" value="1"/>
</dbReference>
<dbReference type="InterPro" id="IPR011712">
    <property type="entry name" value="Sig_transdc_His_kin_sub3_dim/P"/>
</dbReference>
<dbReference type="GO" id="GO:0046983">
    <property type="term" value="F:protein dimerization activity"/>
    <property type="evidence" value="ECO:0007669"/>
    <property type="project" value="InterPro"/>
</dbReference>
<dbReference type="CDD" id="cd16917">
    <property type="entry name" value="HATPase_UhpB-NarQ-NarX-like"/>
    <property type="match status" value="1"/>
</dbReference>
<feature type="domain" description="Signal transduction histidine kinase subgroup 3 dimerisation and phosphoacceptor" evidence="11">
    <location>
        <begin position="191"/>
        <end position="256"/>
    </location>
</feature>
<keyword evidence="5" id="KW-0547">Nucleotide-binding</keyword>
<name>A0A3S5ESN3_9ACTN</name>
<dbReference type="Gene3D" id="3.30.565.10">
    <property type="entry name" value="Histidine kinase-like ATPase, C-terminal domain"/>
    <property type="match status" value="1"/>
</dbReference>
<sequence>MPIAASRVHAFLPKPLDAGIAAIVLWLGAVAPGVSGLPYSEVIYLLLLVACGTALAWRQRHPVFSVSVIGGAMVIHAVVFNSMSLLAMSSTLLAVWTVQSCLNRPLRWLFLGFFTAGSGLAAGLASVAASPRRDPLEHVILVGTVLLAVAVVALAGANRRAASSRTERALERVALLEAQQDALHRLAAAEERARFARELHDVLGHTLAIIAVQAEGALLMLEHSPERSREALRNMAAISRRGVDETRALVDVLQNDEGVPTSPVPEPERAPRRTTPGLFPEIVMLAESTGLPIRVTLDLPQQALPPSRAALVLDTVKEALANVAGHAGFVPVRLSCALTGTGIVLDVKNGSGSRGTGPGGVSHTGTGMSRLRKRATALGATLDAGPGDDGWRVSLTVPREPQEP</sequence>
<feature type="transmembrane region" description="Helical" evidence="10">
    <location>
        <begin position="139"/>
        <end position="157"/>
    </location>
</feature>
<dbReference type="EC" id="2.7.13.3" evidence="2"/>
<dbReference type="PANTHER" id="PTHR24421">
    <property type="entry name" value="NITRATE/NITRITE SENSOR PROTEIN NARX-RELATED"/>
    <property type="match status" value="1"/>
</dbReference>
<dbReference type="EMBL" id="LR134406">
    <property type="protein sequence ID" value="VEH70010.1"/>
    <property type="molecule type" value="Genomic_DNA"/>
</dbReference>
<evidence type="ECO:0000256" key="4">
    <source>
        <dbReference type="ARBA" id="ARBA00022679"/>
    </source>
</evidence>
<dbReference type="Gene3D" id="1.20.5.1930">
    <property type="match status" value="1"/>
</dbReference>
<evidence type="ECO:0000256" key="8">
    <source>
        <dbReference type="ARBA" id="ARBA00023012"/>
    </source>
</evidence>
<evidence type="ECO:0000256" key="7">
    <source>
        <dbReference type="ARBA" id="ARBA00022840"/>
    </source>
</evidence>
<keyword evidence="6 12" id="KW-0418">Kinase</keyword>
<keyword evidence="10" id="KW-0472">Membrane</keyword>
<dbReference type="GO" id="GO:0000155">
    <property type="term" value="F:phosphorelay sensor kinase activity"/>
    <property type="evidence" value="ECO:0007669"/>
    <property type="project" value="InterPro"/>
</dbReference>
<keyword evidence="8" id="KW-0902">Two-component regulatory system</keyword>
<dbReference type="Proteomes" id="UP000273044">
    <property type="component" value="Chromosome"/>
</dbReference>
<keyword evidence="13" id="KW-1185">Reference proteome</keyword>
<dbReference type="Pfam" id="PF07730">
    <property type="entry name" value="HisKA_3"/>
    <property type="match status" value="1"/>
</dbReference>
<keyword evidence="10" id="KW-1133">Transmembrane helix</keyword>
<dbReference type="AlphaFoldDB" id="A0A3S5ESN3"/>
<gene>
    <name evidence="12" type="primary">desK_7</name>
    <name evidence="12" type="ORF">NCTC12967_01293</name>
</gene>
<accession>A0A3S5ESN3</accession>
<feature type="transmembrane region" description="Helical" evidence="10">
    <location>
        <begin position="37"/>
        <end position="57"/>
    </location>
</feature>
<evidence type="ECO:0000256" key="1">
    <source>
        <dbReference type="ARBA" id="ARBA00000085"/>
    </source>
</evidence>
<dbReference type="GeneID" id="64406768"/>
<feature type="transmembrane region" description="Helical" evidence="10">
    <location>
        <begin position="64"/>
        <end position="88"/>
    </location>
</feature>
<organism evidence="12 13">
    <name type="scientific">Arachnia propionica</name>
    <dbReference type="NCBI Taxonomy" id="1750"/>
    <lineage>
        <taxon>Bacteria</taxon>
        <taxon>Bacillati</taxon>
        <taxon>Actinomycetota</taxon>
        <taxon>Actinomycetes</taxon>
        <taxon>Propionibacteriales</taxon>
        <taxon>Propionibacteriaceae</taxon>
        <taxon>Arachnia</taxon>
    </lineage>
</organism>
<evidence type="ECO:0000256" key="6">
    <source>
        <dbReference type="ARBA" id="ARBA00022777"/>
    </source>
</evidence>
<feature type="region of interest" description="Disordered" evidence="9">
    <location>
        <begin position="256"/>
        <end position="275"/>
    </location>
</feature>
<keyword evidence="3" id="KW-0597">Phosphoprotein</keyword>
<feature type="transmembrane region" description="Helical" evidence="10">
    <location>
        <begin position="12"/>
        <end position="31"/>
    </location>
</feature>
<keyword evidence="10" id="KW-0812">Transmembrane</keyword>
<reference evidence="12 13" key="1">
    <citation type="submission" date="2018-12" db="EMBL/GenBank/DDBJ databases">
        <authorList>
            <consortium name="Pathogen Informatics"/>
        </authorList>
    </citation>
    <scope>NUCLEOTIDE SEQUENCE [LARGE SCALE GENOMIC DNA]</scope>
    <source>
        <strain evidence="12 13">NCTC12967</strain>
    </source>
</reference>
<dbReference type="InterPro" id="IPR050482">
    <property type="entry name" value="Sensor_HK_TwoCompSys"/>
</dbReference>
<evidence type="ECO:0000256" key="3">
    <source>
        <dbReference type="ARBA" id="ARBA00022553"/>
    </source>
</evidence>
<evidence type="ECO:0000256" key="9">
    <source>
        <dbReference type="SAM" id="MobiDB-lite"/>
    </source>
</evidence>
<protein>
    <recommendedName>
        <fullName evidence="2">histidine kinase</fullName>
        <ecNumber evidence="2">2.7.13.3</ecNumber>
    </recommendedName>
</protein>
<evidence type="ECO:0000256" key="2">
    <source>
        <dbReference type="ARBA" id="ARBA00012438"/>
    </source>
</evidence>
<proteinExistence type="predicted"/>
<evidence type="ECO:0000313" key="13">
    <source>
        <dbReference type="Proteomes" id="UP000273044"/>
    </source>
</evidence>
<comment type="catalytic activity">
    <reaction evidence="1">
        <text>ATP + protein L-histidine = ADP + protein N-phospho-L-histidine.</text>
        <dbReference type="EC" id="2.7.13.3"/>
    </reaction>
</comment>
<keyword evidence="4 12" id="KW-0808">Transferase</keyword>
<evidence type="ECO:0000259" key="11">
    <source>
        <dbReference type="Pfam" id="PF07730"/>
    </source>
</evidence>
<dbReference type="GO" id="GO:0005524">
    <property type="term" value="F:ATP binding"/>
    <property type="evidence" value="ECO:0007669"/>
    <property type="project" value="UniProtKB-KW"/>
</dbReference>
<keyword evidence="7" id="KW-0067">ATP-binding</keyword>
<evidence type="ECO:0000313" key="12">
    <source>
        <dbReference type="EMBL" id="VEH70010.1"/>
    </source>
</evidence>
<feature type="transmembrane region" description="Helical" evidence="10">
    <location>
        <begin position="108"/>
        <end position="127"/>
    </location>
</feature>
<dbReference type="RefSeq" id="WP_061787040.1">
    <property type="nucleotide sequence ID" value="NZ_CAUVFX010000001.1"/>
</dbReference>